<comment type="similarity">
    <text evidence="8">Belongs to the binding-protein-dependent transport system permease family.</text>
</comment>
<organism evidence="10 11">
    <name type="scientific">Candidatus Avisuccinivibrio stercorigallinarum</name>
    <dbReference type="NCBI Taxonomy" id="2840704"/>
    <lineage>
        <taxon>Bacteria</taxon>
        <taxon>Pseudomonadati</taxon>
        <taxon>Pseudomonadota</taxon>
        <taxon>Gammaproteobacteria</taxon>
        <taxon>Aeromonadales</taxon>
        <taxon>Succinivibrionaceae</taxon>
        <taxon>Succinivibrionaceae incertae sedis</taxon>
        <taxon>Candidatus Avisuccinivibrio</taxon>
    </lineage>
</organism>
<evidence type="ECO:0000256" key="2">
    <source>
        <dbReference type="ARBA" id="ARBA00022448"/>
    </source>
</evidence>
<keyword evidence="4" id="KW-0997">Cell inner membrane</keyword>
<keyword evidence="3" id="KW-1003">Cell membrane</keyword>
<feature type="transmembrane region" description="Helical" evidence="8">
    <location>
        <begin position="12"/>
        <end position="32"/>
    </location>
</feature>
<feature type="domain" description="ABC transmembrane type-1" evidence="9">
    <location>
        <begin position="63"/>
        <end position="253"/>
    </location>
</feature>
<dbReference type="AlphaFoldDB" id="A0A9D9DCJ4"/>
<dbReference type="PROSITE" id="PS50928">
    <property type="entry name" value="ABC_TM1"/>
    <property type="match status" value="1"/>
</dbReference>
<gene>
    <name evidence="10" type="ORF">IAB19_05575</name>
</gene>
<keyword evidence="2 8" id="KW-0813">Transport</keyword>
<evidence type="ECO:0000256" key="6">
    <source>
        <dbReference type="ARBA" id="ARBA00022989"/>
    </source>
</evidence>
<evidence type="ECO:0000313" key="11">
    <source>
        <dbReference type="Proteomes" id="UP000823631"/>
    </source>
</evidence>
<keyword evidence="7 8" id="KW-0472">Membrane</keyword>
<keyword evidence="6 8" id="KW-1133">Transmembrane helix</keyword>
<evidence type="ECO:0000313" key="10">
    <source>
        <dbReference type="EMBL" id="MBO8415830.1"/>
    </source>
</evidence>
<name>A0A9D9DCJ4_9GAMM</name>
<dbReference type="CDD" id="cd06261">
    <property type="entry name" value="TM_PBP2"/>
    <property type="match status" value="1"/>
</dbReference>
<reference evidence="10" key="1">
    <citation type="submission" date="2020-10" db="EMBL/GenBank/DDBJ databases">
        <authorList>
            <person name="Gilroy R."/>
        </authorList>
    </citation>
    <scope>NUCLEOTIDE SEQUENCE</scope>
    <source>
        <strain evidence="10">17213</strain>
    </source>
</reference>
<feature type="transmembrane region" description="Helical" evidence="8">
    <location>
        <begin position="191"/>
        <end position="213"/>
    </location>
</feature>
<evidence type="ECO:0000256" key="1">
    <source>
        <dbReference type="ARBA" id="ARBA00004429"/>
    </source>
</evidence>
<dbReference type="GO" id="GO:0055085">
    <property type="term" value="P:transmembrane transport"/>
    <property type="evidence" value="ECO:0007669"/>
    <property type="project" value="InterPro"/>
</dbReference>
<dbReference type="EMBL" id="JADINH010000116">
    <property type="protein sequence ID" value="MBO8415830.1"/>
    <property type="molecule type" value="Genomic_DNA"/>
</dbReference>
<dbReference type="PANTHER" id="PTHR43357">
    <property type="entry name" value="INNER MEMBRANE ABC TRANSPORTER PERMEASE PROTEIN YDCV"/>
    <property type="match status" value="1"/>
</dbReference>
<dbReference type="SUPFAM" id="SSF161098">
    <property type="entry name" value="MetI-like"/>
    <property type="match status" value="1"/>
</dbReference>
<protein>
    <submittedName>
        <fullName evidence="10">ABC transporter permease</fullName>
    </submittedName>
</protein>
<feature type="transmembrane region" description="Helical" evidence="8">
    <location>
        <begin position="66"/>
        <end position="89"/>
    </location>
</feature>
<dbReference type="InterPro" id="IPR000515">
    <property type="entry name" value="MetI-like"/>
</dbReference>
<accession>A0A9D9DCJ4</accession>
<comment type="caution">
    <text evidence="10">The sequence shown here is derived from an EMBL/GenBank/DDBJ whole genome shotgun (WGS) entry which is preliminary data.</text>
</comment>
<feature type="transmembrane region" description="Helical" evidence="8">
    <location>
        <begin position="233"/>
        <end position="253"/>
    </location>
</feature>
<reference evidence="10" key="2">
    <citation type="journal article" date="2021" name="PeerJ">
        <title>Extensive microbial diversity within the chicken gut microbiome revealed by metagenomics and culture.</title>
        <authorList>
            <person name="Gilroy R."/>
            <person name="Ravi A."/>
            <person name="Getino M."/>
            <person name="Pursley I."/>
            <person name="Horton D.L."/>
            <person name="Alikhan N.F."/>
            <person name="Baker D."/>
            <person name="Gharbi K."/>
            <person name="Hall N."/>
            <person name="Watson M."/>
            <person name="Adriaenssens E.M."/>
            <person name="Foster-Nyarko E."/>
            <person name="Jarju S."/>
            <person name="Secka A."/>
            <person name="Antonio M."/>
            <person name="Oren A."/>
            <person name="Chaudhuri R.R."/>
            <person name="La Ragione R."/>
            <person name="Hildebrand F."/>
            <person name="Pallen M.J."/>
        </authorList>
    </citation>
    <scope>NUCLEOTIDE SEQUENCE</scope>
    <source>
        <strain evidence="10">17213</strain>
    </source>
</reference>
<dbReference type="PANTHER" id="PTHR43357:SF4">
    <property type="entry name" value="INNER MEMBRANE ABC TRANSPORTER PERMEASE PROTEIN YDCV"/>
    <property type="match status" value="1"/>
</dbReference>
<dbReference type="InterPro" id="IPR035906">
    <property type="entry name" value="MetI-like_sf"/>
</dbReference>
<evidence type="ECO:0000256" key="7">
    <source>
        <dbReference type="ARBA" id="ARBA00023136"/>
    </source>
</evidence>
<proteinExistence type="inferred from homology"/>
<comment type="subcellular location">
    <subcellularLocation>
        <location evidence="1">Cell inner membrane</location>
        <topology evidence="1">Multi-pass membrane protein</topology>
    </subcellularLocation>
    <subcellularLocation>
        <location evidence="8">Cell membrane</location>
        <topology evidence="8">Multi-pass membrane protein</topology>
    </subcellularLocation>
</comment>
<dbReference type="GO" id="GO:0005886">
    <property type="term" value="C:plasma membrane"/>
    <property type="evidence" value="ECO:0007669"/>
    <property type="project" value="UniProtKB-SubCell"/>
</dbReference>
<evidence type="ECO:0000256" key="5">
    <source>
        <dbReference type="ARBA" id="ARBA00022692"/>
    </source>
</evidence>
<evidence type="ECO:0000256" key="3">
    <source>
        <dbReference type="ARBA" id="ARBA00022475"/>
    </source>
</evidence>
<evidence type="ECO:0000259" key="9">
    <source>
        <dbReference type="PROSITE" id="PS50928"/>
    </source>
</evidence>
<evidence type="ECO:0000256" key="8">
    <source>
        <dbReference type="RuleBase" id="RU363032"/>
    </source>
</evidence>
<feature type="transmembrane region" description="Helical" evidence="8">
    <location>
        <begin position="101"/>
        <end position="123"/>
    </location>
</feature>
<dbReference type="Proteomes" id="UP000823631">
    <property type="component" value="Unassembled WGS sequence"/>
</dbReference>
<evidence type="ECO:0000256" key="4">
    <source>
        <dbReference type="ARBA" id="ARBA00022519"/>
    </source>
</evidence>
<feature type="transmembrane region" description="Helical" evidence="8">
    <location>
        <begin position="129"/>
        <end position="149"/>
    </location>
</feature>
<sequence>MQRNNKLCHQVVIAAVVFLLALPLVATLLYSLSTHWGATILPDGFTLQWYIDLITDPRFLLSFLRQLFVCVAGLGLCIVVMVPVIFIVFHSLPKLKKVFNFIVVLPFAVPPVVSSVGLLQLYSDGLLPISGTFWILIFTYFTIVIPFVYRSMANSFAAINLHDLVDAARLLGASTTQAFFKCVLPNLKKGILSSVFISFSILFGEFVFANILVGSRYETMQIYLYNTRSVSGHFTSALVIFYFAFIFVFTFLANRLSNRK</sequence>
<dbReference type="Pfam" id="PF00528">
    <property type="entry name" value="BPD_transp_1"/>
    <property type="match status" value="1"/>
</dbReference>
<keyword evidence="5 8" id="KW-0812">Transmembrane</keyword>
<dbReference type="Gene3D" id="1.10.3720.10">
    <property type="entry name" value="MetI-like"/>
    <property type="match status" value="1"/>
</dbReference>